<dbReference type="SUPFAM" id="SSF161098">
    <property type="entry name" value="MetI-like"/>
    <property type="match status" value="1"/>
</dbReference>
<keyword evidence="2 9" id="KW-0813">Transport</keyword>
<proteinExistence type="inferred from homology"/>
<dbReference type="GO" id="GO:0055085">
    <property type="term" value="P:transmembrane transport"/>
    <property type="evidence" value="ECO:0007669"/>
    <property type="project" value="InterPro"/>
</dbReference>
<feature type="transmembrane region" description="Helical" evidence="9">
    <location>
        <begin position="6"/>
        <end position="22"/>
    </location>
</feature>
<dbReference type="AlphaFoldDB" id="A0A7X0WND7"/>
<dbReference type="GO" id="GO:0005886">
    <property type="term" value="C:plasma membrane"/>
    <property type="evidence" value="ECO:0007669"/>
    <property type="project" value="UniProtKB-SubCell"/>
</dbReference>
<keyword evidence="4" id="KW-0997">Cell inner membrane</keyword>
<dbReference type="PANTHER" id="PTHR43357:SF4">
    <property type="entry name" value="INNER MEMBRANE ABC TRANSPORTER PERMEASE PROTEIN YDCV"/>
    <property type="match status" value="1"/>
</dbReference>
<dbReference type="Gene3D" id="1.10.3720.10">
    <property type="entry name" value="MetI-like"/>
    <property type="match status" value="1"/>
</dbReference>
<evidence type="ECO:0000256" key="7">
    <source>
        <dbReference type="ARBA" id="ARBA00023016"/>
    </source>
</evidence>
<dbReference type="EMBL" id="JAAROL010000001">
    <property type="protein sequence ID" value="MBC1330416.1"/>
    <property type="molecule type" value="Genomic_DNA"/>
</dbReference>
<evidence type="ECO:0000256" key="3">
    <source>
        <dbReference type="ARBA" id="ARBA00022475"/>
    </source>
</evidence>
<dbReference type="Proteomes" id="UP000532866">
    <property type="component" value="Unassembled WGS sequence"/>
</dbReference>
<evidence type="ECO:0000256" key="9">
    <source>
        <dbReference type="RuleBase" id="RU363032"/>
    </source>
</evidence>
<evidence type="ECO:0000256" key="6">
    <source>
        <dbReference type="ARBA" id="ARBA00022989"/>
    </source>
</evidence>
<comment type="similarity">
    <text evidence="9">Belongs to the binding-protein-dependent transport system permease family.</text>
</comment>
<dbReference type="Pfam" id="PF00528">
    <property type="entry name" value="BPD_transp_1"/>
    <property type="match status" value="1"/>
</dbReference>
<dbReference type="RefSeq" id="WP_185369917.1">
    <property type="nucleotide sequence ID" value="NZ_JAARNB010000001.1"/>
</dbReference>
<comment type="subcellular location">
    <subcellularLocation>
        <location evidence="1">Cell inner membrane</location>
        <topology evidence="1">Multi-pass membrane protein</topology>
    </subcellularLocation>
    <subcellularLocation>
        <location evidence="9">Cell membrane</location>
        <topology evidence="9">Multi-pass membrane protein</topology>
    </subcellularLocation>
</comment>
<evidence type="ECO:0000256" key="4">
    <source>
        <dbReference type="ARBA" id="ARBA00022519"/>
    </source>
</evidence>
<evidence type="ECO:0000313" key="14">
    <source>
        <dbReference type="Proteomes" id="UP000543379"/>
    </source>
</evidence>
<accession>A0A7X0WND7</accession>
<feature type="transmembrane region" description="Helical" evidence="9">
    <location>
        <begin position="34"/>
        <end position="58"/>
    </location>
</feature>
<keyword evidence="8 9" id="KW-0472">Membrane</keyword>
<dbReference type="Proteomes" id="UP000543379">
    <property type="component" value="Unassembled WGS sequence"/>
</dbReference>
<dbReference type="EMBL" id="JAAROV010000001">
    <property type="protein sequence ID" value="MBC1315255.1"/>
    <property type="molecule type" value="Genomic_DNA"/>
</dbReference>
<dbReference type="PANTHER" id="PTHR43357">
    <property type="entry name" value="INNER MEMBRANE ABC TRANSPORTER PERMEASE PROTEIN YDCV"/>
    <property type="match status" value="1"/>
</dbReference>
<protein>
    <submittedName>
        <fullName evidence="12">ABC transporter permease subunit</fullName>
    </submittedName>
</protein>
<keyword evidence="6 9" id="KW-1133">Transmembrane helix</keyword>
<keyword evidence="3" id="KW-1003">Cell membrane</keyword>
<feature type="transmembrane region" description="Helical" evidence="9">
    <location>
        <begin position="78"/>
        <end position="98"/>
    </location>
</feature>
<gene>
    <name evidence="12" type="ORF">HB759_00510</name>
    <name evidence="11" type="ORF">HB811_00605</name>
</gene>
<evidence type="ECO:0000256" key="1">
    <source>
        <dbReference type="ARBA" id="ARBA00004429"/>
    </source>
</evidence>
<evidence type="ECO:0000259" key="10">
    <source>
        <dbReference type="PROSITE" id="PS50928"/>
    </source>
</evidence>
<organism evidence="12 13">
    <name type="scientific">Listeria booriae</name>
    <dbReference type="NCBI Taxonomy" id="1552123"/>
    <lineage>
        <taxon>Bacteria</taxon>
        <taxon>Bacillati</taxon>
        <taxon>Bacillota</taxon>
        <taxon>Bacilli</taxon>
        <taxon>Bacillales</taxon>
        <taxon>Listeriaceae</taxon>
        <taxon>Listeria</taxon>
    </lineage>
</organism>
<sequence length="242" mass="27278">MRWFIYIQYFIMLVVFAFVALRGREITIFNDPNFVRAIWMTVLVALVVAVINLIVGNYVGYYLANMTGHRLTFFDVCLQLPLIVPLIVVAAGLDIWFIRLDLVETVFGVVLIQLLPTLPYSIRIARNAYAALDSDISQYVQLMGGTRKILVLDIYLPLMRRANETMLLFAVVISISQYAITSMIGGGIIQTIALILFPYFSSSQLQLVAAAALCTIGMTYGILLIFRWMYIGVIKLVRMIDG</sequence>
<evidence type="ECO:0000256" key="2">
    <source>
        <dbReference type="ARBA" id="ARBA00022448"/>
    </source>
</evidence>
<name>A0A7X0WND7_9LIST</name>
<keyword evidence="7" id="KW-0346">Stress response</keyword>
<comment type="caution">
    <text evidence="12">The sequence shown here is derived from an EMBL/GenBank/DDBJ whole genome shotgun (WGS) entry which is preliminary data.</text>
</comment>
<evidence type="ECO:0000313" key="13">
    <source>
        <dbReference type="Proteomes" id="UP000532866"/>
    </source>
</evidence>
<dbReference type="CDD" id="cd06261">
    <property type="entry name" value="TM_PBP2"/>
    <property type="match status" value="1"/>
</dbReference>
<reference evidence="13 14" key="1">
    <citation type="submission" date="2020-03" db="EMBL/GenBank/DDBJ databases">
        <title>Soil Listeria distribution.</title>
        <authorList>
            <person name="Liao J."/>
            <person name="Wiedmann M."/>
        </authorList>
    </citation>
    <scope>NUCLEOTIDE SEQUENCE [LARGE SCALE GENOMIC DNA]</scope>
    <source>
        <strain evidence="11 14">FSL L7-1816</strain>
        <strain evidence="12 13">FSL L7-1833</strain>
    </source>
</reference>
<feature type="transmembrane region" description="Helical" evidence="9">
    <location>
        <begin position="206"/>
        <end position="230"/>
    </location>
</feature>
<dbReference type="InterPro" id="IPR000515">
    <property type="entry name" value="MetI-like"/>
</dbReference>
<evidence type="ECO:0000256" key="5">
    <source>
        <dbReference type="ARBA" id="ARBA00022692"/>
    </source>
</evidence>
<evidence type="ECO:0000313" key="11">
    <source>
        <dbReference type="EMBL" id="MBC1315255.1"/>
    </source>
</evidence>
<feature type="domain" description="ABC transmembrane type-1" evidence="10">
    <location>
        <begin position="38"/>
        <end position="226"/>
    </location>
</feature>
<dbReference type="PROSITE" id="PS50928">
    <property type="entry name" value="ABC_TM1"/>
    <property type="match status" value="1"/>
</dbReference>
<dbReference type="InterPro" id="IPR035906">
    <property type="entry name" value="MetI-like_sf"/>
</dbReference>
<keyword evidence="5 9" id="KW-0812">Transmembrane</keyword>
<evidence type="ECO:0000256" key="8">
    <source>
        <dbReference type="ARBA" id="ARBA00023136"/>
    </source>
</evidence>
<feature type="transmembrane region" description="Helical" evidence="9">
    <location>
        <begin position="167"/>
        <end position="200"/>
    </location>
</feature>
<evidence type="ECO:0000313" key="12">
    <source>
        <dbReference type="EMBL" id="MBC1330416.1"/>
    </source>
</evidence>